<keyword evidence="2" id="KW-0812">Transmembrane</keyword>
<dbReference type="Pfam" id="PF01476">
    <property type="entry name" value="LysM"/>
    <property type="match status" value="1"/>
</dbReference>
<protein>
    <submittedName>
        <fullName evidence="4">LysM peptidoglycan-binding domain-containing protein</fullName>
    </submittedName>
</protein>
<dbReference type="Proteomes" id="UP001316184">
    <property type="component" value="Chromosome"/>
</dbReference>
<evidence type="ECO:0000256" key="2">
    <source>
        <dbReference type="SAM" id="Phobius"/>
    </source>
</evidence>
<dbReference type="InterPro" id="IPR018392">
    <property type="entry name" value="LysM"/>
</dbReference>
<proteinExistence type="predicted"/>
<dbReference type="Gene3D" id="3.10.350.10">
    <property type="entry name" value="LysM domain"/>
    <property type="match status" value="1"/>
</dbReference>
<feature type="domain" description="LysM" evidence="3">
    <location>
        <begin position="140"/>
        <end position="197"/>
    </location>
</feature>
<gene>
    <name evidence="4" type="ORF">NQV15_04505</name>
</gene>
<name>A0ABY5MCD2_9ACTN</name>
<dbReference type="RefSeq" id="WP_232398411.1">
    <property type="nucleotide sequence ID" value="NZ_CP102173.1"/>
</dbReference>
<accession>A0ABY5MCD2</accession>
<keyword evidence="2" id="KW-0472">Membrane</keyword>
<keyword evidence="2" id="KW-1133">Transmembrane helix</keyword>
<dbReference type="CDD" id="cd00118">
    <property type="entry name" value="LysM"/>
    <property type="match status" value="1"/>
</dbReference>
<feature type="transmembrane region" description="Helical" evidence="2">
    <location>
        <begin position="41"/>
        <end position="65"/>
    </location>
</feature>
<sequence>MRLSRIGWALTAVSAAVVALLAHDAAALVREVRGPSFPDALIAAASLCLLAVAAWSLLAAALVVLGGSSRLLAAVTPTILRRALIAGATGVLVAAPAQAGQLAAPDVPAHSVSGLRLPDRPDATETTVPAAQKRTAAAAETVRVRPGDTLWSIAARSLPHDASPADIAHAMRRWHDTNRDVIGADPDRIFPSQRLTPPSGKDHP</sequence>
<evidence type="ECO:0000313" key="5">
    <source>
        <dbReference type="Proteomes" id="UP001316184"/>
    </source>
</evidence>
<organism evidence="4 5">
    <name type="scientific">Aeromicrobium wangtongii</name>
    <dbReference type="NCBI Taxonomy" id="2969247"/>
    <lineage>
        <taxon>Bacteria</taxon>
        <taxon>Bacillati</taxon>
        <taxon>Actinomycetota</taxon>
        <taxon>Actinomycetes</taxon>
        <taxon>Propionibacteriales</taxon>
        <taxon>Nocardioidaceae</taxon>
        <taxon>Aeromicrobium</taxon>
    </lineage>
</organism>
<evidence type="ECO:0000256" key="1">
    <source>
        <dbReference type="SAM" id="MobiDB-lite"/>
    </source>
</evidence>
<dbReference type="PROSITE" id="PS51782">
    <property type="entry name" value="LYSM"/>
    <property type="match status" value="1"/>
</dbReference>
<dbReference type="InterPro" id="IPR036779">
    <property type="entry name" value="LysM_dom_sf"/>
</dbReference>
<feature type="region of interest" description="Disordered" evidence="1">
    <location>
        <begin position="182"/>
        <end position="204"/>
    </location>
</feature>
<evidence type="ECO:0000313" key="4">
    <source>
        <dbReference type="EMBL" id="UUP14579.1"/>
    </source>
</evidence>
<dbReference type="EMBL" id="CP102173">
    <property type="protein sequence ID" value="UUP14579.1"/>
    <property type="molecule type" value="Genomic_DNA"/>
</dbReference>
<evidence type="ECO:0000259" key="3">
    <source>
        <dbReference type="PROSITE" id="PS51782"/>
    </source>
</evidence>
<keyword evidence="5" id="KW-1185">Reference proteome</keyword>
<reference evidence="4 5" key="1">
    <citation type="submission" date="2022-08" db="EMBL/GenBank/DDBJ databases">
        <title>novel species in genus Aeromicrobium.</title>
        <authorList>
            <person name="Ye L."/>
        </authorList>
    </citation>
    <scope>NUCLEOTIDE SEQUENCE [LARGE SCALE GENOMIC DNA]</scope>
    <source>
        <strain evidence="5">zg-Y1379</strain>
    </source>
</reference>